<dbReference type="AlphaFoldDB" id="A0A147J2I1"/>
<dbReference type="EMBL" id="LDTE01000009">
    <property type="protein sequence ID" value="KTW02855.1"/>
    <property type="molecule type" value="Genomic_DNA"/>
</dbReference>
<feature type="domain" description="GapR-like DNA-binding" evidence="1">
    <location>
        <begin position="1"/>
        <end position="68"/>
    </location>
</feature>
<dbReference type="Proteomes" id="UP000074072">
    <property type="component" value="Unassembled WGS sequence"/>
</dbReference>
<evidence type="ECO:0000259" key="1">
    <source>
        <dbReference type="Pfam" id="PF10073"/>
    </source>
</evidence>
<dbReference type="PATRIC" id="fig|33051.4.peg.3698"/>
<dbReference type="GO" id="GO:0003677">
    <property type="term" value="F:DNA binding"/>
    <property type="evidence" value="ECO:0007669"/>
    <property type="project" value="InterPro"/>
</dbReference>
<name>A0A147J2I1_9SPHN</name>
<dbReference type="RefSeq" id="WP_058751258.1">
    <property type="nucleotide sequence ID" value="NZ_LDTE01000009.1"/>
</dbReference>
<reference evidence="2 3" key="1">
    <citation type="journal article" date="2016" name="Front. Microbiol.">
        <title>Genomic Resource of Rice Seed Associated Bacteria.</title>
        <authorList>
            <person name="Midha S."/>
            <person name="Bansal K."/>
            <person name="Sharma S."/>
            <person name="Kumar N."/>
            <person name="Patil P.P."/>
            <person name="Chaudhry V."/>
            <person name="Patil P.B."/>
        </authorList>
    </citation>
    <scope>NUCLEOTIDE SEQUENCE [LARGE SCALE GENOMIC DNA]</scope>
    <source>
        <strain evidence="2 3">SB4</strain>
    </source>
</reference>
<evidence type="ECO:0000313" key="3">
    <source>
        <dbReference type="Proteomes" id="UP000074072"/>
    </source>
</evidence>
<organism evidence="2 3">
    <name type="scientific">Sphingomonas sanguinis</name>
    <dbReference type="NCBI Taxonomy" id="33051"/>
    <lineage>
        <taxon>Bacteria</taxon>
        <taxon>Pseudomonadati</taxon>
        <taxon>Pseudomonadota</taxon>
        <taxon>Alphaproteobacteria</taxon>
        <taxon>Sphingomonadales</taxon>
        <taxon>Sphingomonadaceae</taxon>
        <taxon>Sphingomonas</taxon>
    </lineage>
</organism>
<accession>A0A147J2I1</accession>
<comment type="caution">
    <text evidence="2">The sequence shown here is derived from an EMBL/GenBank/DDBJ whole genome shotgun (WGS) entry which is preliminary data.</text>
</comment>
<evidence type="ECO:0000313" key="2">
    <source>
        <dbReference type="EMBL" id="KTW02855.1"/>
    </source>
</evidence>
<dbReference type="InterPro" id="IPR046367">
    <property type="entry name" value="GapR-like_DNA-bd"/>
</dbReference>
<proteinExistence type="predicted"/>
<protein>
    <recommendedName>
        <fullName evidence="1">GapR-like DNA-binding domain-containing protein</fullName>
    </recommendedName>
</protein>
<dbReference type="Pfam" id="PF10073">
    <property type="entry name" value="GapR_DNA-bd"/>
    <property type="match status" value="1"/>
</dbReference>
<sequence>MRLLLERAERLEEEKKGIADDIKDVWKEAKARGFDAPALKDIMKMRGKKKEDVVAKQAILDTYMRELGMMA</sequence>
<gene>
    <name evidence="2" type="ORF">SB4_02055</name>
</gene>